<reference evidence="2" key="1">
    <citation type="journal article" date="2018" name="Gigascience">
        <title>Genome assembly of the Pink Ipe (Handroanthus impetiginosus, Bignoniaceae), a highly valued, ecologically keystone Neotropical timber forest tree.</title>
        <authorList>
            <person name="Silva-Junior O.B."/>
            <person name="Grattapaglia D."/>
            <person name="Novaes E."/>
            <person name="Collevatti R.G."/>
        </authorList>
    </citation>
    <scope>NUCLEOTIDE SEQUENCE [LARGE SCALE GENOMIC DNA]</scope>
    <source>
        <strain evidence="2">cv. UFG-1</strain>
    </source>
</reference>
<proteinExistence type="predicted"/>
<name>A0A2G9IAY1_9LAMI</name>
<accession>A0A2G9IAY1</accession>
<sequence>MASCKQSNHGGTYRTELPVSATVEGCLLSDVKHEEVQNNSALVEGHSNVEHFANFQEAMLDKTTTYLPYISFSYIYRYIKKV</sequence>
<organism evidence="1 2">
    <name type="scientific">Handroanthus impetiginosus</name>
    <dbReference type="NCBI Taxonomy" id="429701"/>
    <lineage>
        <taxon>Eukaryota</taxon>
        <taxon>Viridiplantae</taxon>
        <taxon>Streptophyta</taxon>
        <taxon>Embryophyta</taxon>
        <taxon>Tracheophyta</taxon>
        <taxon>Spermatophyta</taxon>
        <taxon>Magnoliopsida</taxon>
        <taxon>eudicotyledons</taxon>
        <taxon>Gunneridae</taxon>
        <taxon>Pentapetalae</taxon>
        <taxon>asterids</taxon>
        <taxon>lamiids</taxon>
        <taxon>Lamiales</taxon>
        <taxon>Bignoniaceae</taxon>
        <taxon>Crescentiina</taxon>
        <taxon>Tabebuia alliance</taxon>
        <taxon>Handroanthus</taxon>
    </lineage>
</organism>
<protein>
    <submittedName>
        <fullName evidence="1">Uncharacterized protein</fullName>
    </submittedName>
</protein>
<keyword evidence="2" id="KW-1185">Reference proteome</keyword>
<dbReference type="EMBL" id="NKXS01000042">
    <property type="protein sequence ID" value="PIN26820.1"/>
    <property type="molecule type" value="Genomic_DNA"/>
</dbReference>
<evidence type="ECO:0000313" key="2">
    <source>
        <dbReference type="Proteomes" id="UP000231279"/>
    </source>
</evidence>
<gene>
    <name evidence="1" type="ORF">CDL12_00407</name>
</gene>
<evidence type="ECO:0000313" key="1">
    <source>
        <dbReference type="EMBL" id="PIN26820.1"/>
    </source>
</evidence>
<dbReference type="Proteomes" id="UP000231279">
    <property type="component" value="Unassembled WGS sequence"/>
</dbReference>
<comment type="caution">
    <text evidence="1">The sequence shown here is derived from an EMBL/GenBank/DDBJ whole genome shotgun (WGS) entry which is preliminary data.</text>
</comment>
<dbReference type="AlphaFoldDB" id="A0A2G9IAY1"/>